<keyword evidence="5" id="KW-1185">Reference proteome</keyword>
<feature type="domain" description="Activator of Hsp90 ATPase homologue 1/2-like C-terminal" evidence="3">
    <location>
        <begin position="25"/>
        <end position="159"/>
    </location>
</feature>
<feature type="region of interest" description="Disordered" evidence="2">
    <location>
        <begin position="1"/>
        <end position="20"/>
    </location>
</feature>
<evidence type="ECO:0000256" key="2">
    <source>
        <dbReference type="SAM" id="MobiDB-lite"/>
    </source>
</evidence>
<gene>
    <name evidence="4" type="ORF">SAMN04487967_1284</name>
</gene>
<dbReference type="OrthoDB" id="165863at2157"/>
<reference evidence="5" key="1">
    <citation type="submission" date="2016-10" db="EMBL/GenBank/DDBJ databases">
        <authorList>
            <person name="Varghese N."/>
            <person name="Submissions S."/>
        </authorList>
    </citation>
    <scope>NUCLEOTIDE SEQUENCE [LARGE SCALE GENOMIC DNA]</scope>
    <source>
        <strain evidence="5">CGMCC 1.8981</strain>
    </source>
</reference>
<proteinExistence type="inferred from homology"/>
<dbReference type="SUPFAM" id="SSF55961">
    <property type="entry name" value="Bet v1-like"/>
    <property type="match status" value="1"/>
</dbReference>
<dbReference type="Gene3D" id="3.30.530.20">
    <property type="match status" value="1"/>
</dbReference>
<dbReference type="InterPro" id="IPR013538">
    <property type="entry name" value="ASHA1/2-like_C"/>
</dbReference>
<dbReference type="InterPro" id="IPR023393">
    <property type="entry name" value="START-like_dom_sf"/>
</dbReference>
<protein>
    <submittedName>
        <fullName evidence="4">Uncharacterized conserved protein YndB, AHSA1/START domain</fullName>
    </submittedName>
</protein>
<dbReference type="Pfam" id="PF08327">
    <property type="entry name" value="AHSA1"/>
    <property type="match status" value="1"/>
</dbReference>
<organism evidence="4 5">
    <name type="scientific">Natronorubrum sediminis</name>
    <dbReference type="NCBI Taxonomy" id="640943"/>
    <lineage>
        <taxon>Archaea</taxon>
        <taxon>Methanobacteriati</taxon>
        <taxon>Methanobacteriota</taxon>
        <taxon>Stenosarchaea group</taxon>
        <taxon>Halobacteria</taxon>
        <taxon>Halobacteriales</taxon>
        <taxon>Natrialbaceae</taxon>
        <taxon>Natronorubrum</taxon>
    </lineage>
</organism>
<evidence type="ECO:0000313" key="4">
    <source>
        <dbReference type="EMBL" id="SEH13304.1"/>
    </source>
</evidence>
<dbReference type="CDD" id="cd07814">
    <property type="entry name" value="SRPBCC_CalC_Aha1-like"/>
    <property type="match status" value="1"/>
</dbReference>
<evidence type="ECO:0000259" key="3">
    <source>
        <dbReference type="Pfam" id="PF08327"/>
    </source>
</evidence>
<dbReference type="RefSeq" id="WP_090506160.1">
    <property type="nucleotide sequence ID" value="NZ_FNWL01000001.1"/>
</dbReference>
<name>A0A1H6FTZ4_9EURY</name>
<evidence type="ECO:0000256" key="1">
    <source>
        <dbReference type="ARBA" id="ARBA00006817"/>
    </source>
</evidence>
<accession>A0A1H6FTZ4</accession>
<comment type="similarity">
    <text evidence="1">Belongs to the AHA1 family.</text>
</comment>
<dbReference type="Proteomes" id="UP000199112">
    <property type="component" value="Unassembled WGS sequence"/>
</dbReference>
<dbReference type="EMBL" id="FNWL01000001">
    <property type="protein sequence ID" value="SEH13304.1"/>
    <property type="molecule type" value="Genomic_DNA"/>
</dbReference>
<feature type="compositionally biased region" description="Basic and acidic residues" evidence="2">
    <location>
        <begin position="1"/>
        <end position="12"/>
    </location>
</feature>
<sequence>MTEDTTGEHEFDPSEYDTTITRTVDAPREAVWAAWTNPEQVAEWWGPHGFTVPDCEVDARPGGAFSIDMEAPDGTVYPDEGVFHEVVEPERLVLTSRAFEDDDGGHQLEVRHTITFEADGDQTHLTLEADVVSATPAVEEALGGMEMGWSQSFEKLEASVDESGAEP</sequence>
<evidence type="ECO:0000313" key="5">
    <source>
        <dbReference type="Proteomes" id="UP000199112"/>
    </source>
</evidence>
<dbReference type="AlphaFoldDB" id="A0A1H6FTZ4"/>